<dbReference type="Proteomes" id="UP000271098">
    <property type="component" value="Unassembled WGS sequence"/>
</dbReference>
<dbReference type="AlphaFoldDB" id="A0A183DCF4"/>
<feature type="compositionally biased region" description="Low complexity" evidence="1">
    <location>
        <begin position="94"/>
        <end position="115"/>
    </location>
</feature>
<evidence type="ECO:0000256" key="1">
    <source>
        <dbReference type="SAM" id="MobiDB-lite"/>
    </source>
</evidence>
<dbReference type="EMBL" id="UYRT01014930">
    <property type="protein sequence ID" value="VDK54546.1"/>
    <property type="molecule type" value="Genomic_DNA"/>
</dbReference>
<reference evidence="2 3" key="2">
    <citation type="submission" date="2018-11" db="EMBL/GenBank/DDBJ databases">
        <authorList>
            <consortium name="Pathogen Informatics"/>
        </authorList>
    </citation>
    <scope>NUCLEOTIDE SEQUENCE [LARGE SCALE GENOMIC DNA]</scope>
</reference>
<keyword evidence="3" id="KW-1185">Reference proteome</keyword>
<accession>A0A183DCF4</accession>
<evidence type="ECO:0000313" key="3">
    <source>
        <dbReference type="Proteomes" id="UP000271098"/>
    </source>
</evidence>
<evidence type="ECO:0000313" key="2">
    <source>
        <dbReference type="EMBL" id="VDK54546.1"/>
    </source>
</evidence>
<dbReference type="WBParaSite" id="GPUH_0000640401-mRNA-1">
    <property type="protein sequence ID" value="GPUH_0000640401-mRNA-1"/>
    <property type="gene ID" value="GPUH_0000640401"/>
</dbReference>
<feature type="compositionally biased region" description="Polar residues" evidence="1">
    <location>
        <begin position="84"/>
        <end position="93"/>
    </location>
</feature>
<feature type="region of interest" description="Disordered" evidence="1">
    <location>
        <begin position="83"/>
        <end position="115"/>
    </location>
</feature>
<name>A0A183DCF4_9BILA</name>
<organism evidence="4">
    <name type="scientific">Gongylonema pulchrum</name>
    <dbReference type="NCBI Taxonomy" id="637853"/>
    <lineage>
        <taxon>Eukaryota</taxon>
        <taxon>Metazoa</taxon>
        <taxon>Ecdysozoa</taxon>
        <taxon>Nematoda</taxon>
        <taxon>Chromadorea</taxon>
        <taxon>Rhabditida</taxon>
        <taxon>Spirurina</taxon>
        <taxon>Spiruromorpha</taxon>
        <taxon>Spiruroidea</taxon>
        <taxon>Gongylonematidae</taxon>
        <taxon>Gongylonema</taxon>
    </lineage>
</organism>
<reference evidence="4" key="1">
    <citation type="submission" date="2016-06" db="UniProtKB">
        <authorList>
            <consortium name="WormBaseParasite"/>
        </authorList>
    </citation>
    <scope>IDENTIFICATION</scope>
</reference>
<feature type="region of interest" description="Disordered" evidence="1">
    <location>
        <begin position="1"/>
        <end position="24"/>
    </location>
</feature>
<evidence type="ECO:0000313" key="4">
    <source>
        <dbReference type="WBParaSite" id="GPUH_0000640401-mRNA-1"/>
    </source>
</evidence>
<sequence>MRETGGDEATGDGGGIEPRDFTELFEPRLHPNDEVWICLRDRIREPVWEPTFINISVFINPNFVYSGSSNSIFGLDEEMREQNHASSANINGYSANNIGGNGSRSSSTTLTGGKY</sequence>
<gene>
    <name evidence="2" type="ORF">GPUH_LOCUS6395</name>
</gene>
<protein>
    <submittedName>
        <fullName evidence="4">UBC core domain-containing protein</fullName>
    </submittedName>
</protein>
<proteinExistence type="predicted"/>